<evidence type="ECO:0000256" key="11">
    <source>
        <dbReference type="RuleBase" id="RU364033"/>
    </source>
</evidence>
<keyword evidence="5 11" id="KW-0479">Metal-binding</keyword>
<keyword evidence="6 11" id="KW-0863">Zinc-finger</keyword>
<evidence type="ECO:0000313" key="13">
    <source>
        <dbReference type="Proteomes" id="UP000298652"/>
    </source>
</evidence>
<evidence type="ECO:0000256" key="5">
    <source>
        <dbReference type="ARBA" id="ARBA00022723"/>
    </source>
</evidence>
<evidence type="ECO:0000256" key="9">
    <source>
        <dbReference type="ARBA" id="ARBA00023163"/>
    </source>
</evidence>
<dbReference type="EMBL" id="CM016555">
    <property type="protein sequence ID" value="TKW20080.1"/>
    <property type="molecule type" value="Genomic_DNA"/>
</dbReference>
<evidence type="ECO:0000256" key="4">
    <source>
        <dbReference type="ARBA" id="ARBA00014973"/>
    </source>
</evidence>
<dbReference type="GO" id="GO:0000993">
    <property type="term" value="F:RNA polymerase II complex binding"/>
    <property type="evidence" value="ECO:0007669"/>
    <property type="project" value="TreeGrafter"/>
</dbReference>
<evidence type="ECO:0000256" key="3">
    <source>
        <dbReference type="ARBA" id="ARBA00009730"/>
    </source>
</evidence>
<dbReference type="GO" id="GO:0008270">
    <property type="term" value="F:zinc ion binding"/>
    <property type="evidence" value="ECO:0007669"/>
    <property type="project" value="UniProtKB-KW"/>
</dbReference>
<evidence type="ECO:0000256" key="10">
    <source>
        <dbReference type="ARBA" id="ARBA00023242"/>
    </source>
</evidence>
<dbReference type="GO" id="GO:0008023">
    <property type="term" value="C:transcription elongation factor complex"/>
    <property type="evidence" value="ECO:0007669"/>
    <property type="project" value="TreeGrafter"/>
</dbReference>
<comment type="subcellular location">
    <subcellularLocation>
        <location evidence="2 11">Nucleus</location>
    </subcellularLocation>
</comment>
<dbReference type="SUPFAM" id="SSF57783">
    <property type="entry name" value="Zinc beta-ribbon"/>
    <property type="match status" value="1"/>
</dbReference>
<evidence type="ECO:0000256" key="8">
    <source>
        <dbReference type="ARBA" id="ARBA00023015"/>
    </source>
</evidence>
<evidence type="ECO:0000313" key="12">
    <source>
        <dbReference type="EMBL" id="TKW20080.1"/>
    </source>
</evidence>
<dbReference type="PANTHER" id="PTHR20934">
    <property type="entry name" value="TRANSCRIPTION ELONGATION FACTOR 1 HOMOLOG"/>
    <property type="match status" value="1"/>
</dbReference>
<accession>A0A4U6UU60</accession>
<keyword evidence="9 11" id="KW-0804">Transcription</keyword>
<dbReference type="InterPro" id="IPR007808">
    <property type="entry name" value="Elf1"/>
</dbReference>
<dbReference type="Pfam" id="PF05129">
    <property type="entry name" value="Zn_ribbon_Elf1"/>
    <property type="match status" value="1"/>
</dbReference>
<evidence type="ECO:0000256" key="6">
    <source>
        <dbReference type="ARBA" id="ARBA00022771"/>
    </source>
</evidence>
<keyword evidence="7 11" id="KW-0862">Zinc</keyword>
<dbReference type="GO" id="GO:0006368">
    <property type="term" value="P:transcription elongation by RNA polymerase II"/>
    <property type="evidence" value="ECO:0007669"/>
    <property type="project" value="TreeGrafter"/>
</dbReference>
<dbReference type="AlphaFoldDB" id="A0A4U6UU60"/>
<evidence type="ECO:0000256" key="7">
    <source>
        <dbReference type="ARBA" id="ARBA00022833"/>
    </source>
</evidence>
<reference evidence="12 13" key="1">
    <citation type="submission" date="2019-03" db="EMBL/GenBank/DDBJ databases">
        <title>WGS assembly of Setaria viridis.</title>
        <authorList>
            <person name="Huang P."/>
            <person name="Jenkins J."/>
            <person name="Grimwood J."/>
            <person name="Barry K."/>
            <person name="Healey A."/>
            <person name="Mamidi S."/>
            <person name="Sreedasyam A."/>
            <person name="Shu S."/>
            <person name="Feldman M."/>
            <person name="Wu J."/>
            <person name="Yu Y."/>
            <person name="Chen C."/>
            <person name="Johnson J."/>
            <person name="Rokhsar D."/>
            <person name="Baxter I."/>
            <person name="Schmutz J."/>
            <person name="Brutnell T."/>
            <person name="Kellogg E."/>
        </authorList>
    </citation>
    <scope>NUCLEOTIDE SEQUENCE [LARGE SCALE GENOMIC DNA]</scope>
    <source>
        <strain evidence="13">cv. A10</strain>
    </source>
</reference>
<dbReference type="Gramene" id="TKW20079">
    <property type="protein sequence ID" value="TKW20079"/>
    <property type="gene ID" value="SEVIR_4G061600v2"/>
</dbReference>
<dbReference type="PANTHER" id="PTHR20934:SF21">
    <property type="entry name" value="TRANSCRIPTION ELONGATION FACTOR 1 HOMOLOG"/>
    <property type="match status" value="1"/>
</dbReference>
<sequence length="171" mass="18763">MAIPTAAAIGIRATKLQPAGYQRLLVASTFLPTPARWSFDESALSRPQTLIVVSGGSSVVSFSATNHGEEEVEDLPKLDTLFTCPFCGYPDAIGCHIDLKDRIAKASCRIYSESYFTSAHALTAPVDVYCEWIDACELANKGVVDCRCRPRLWLKPETTKTMSDLNLDELM</sequence>
<gene>
    <name evidence="12" type="ORF">SEVIR_4G061600v2</name>
</gene>
<comment type="similarity">
    <text evidence="3 11">Belongs to the ELOF1 family.</text>
</comment>
<keyword evidence="10 11" id="KW-0539">Nucleus</keyword>
<dbReference type="Gramene" id="TKW20080">
    <property type="protein sequence ID" value="TKW20080"/>
    <property type="gene ID" value="SEVIR_4G061600v2"/>
</dbReference>
<evidence type="ECO:0000256" key="2">
    <source>
        <dbReference type="ARBA" id="ARBA00004123"/>
    </source>
</evidence>
<name>A0A4U6UU60_SETVI</name>
<dbReference type="EMBL" id="CM016555">
    <property type="protein sequence ID" value="TKW20079.1"/>
    <property type="molecule type" value="Genomic_DNA"/>
</dbReference>
<dbReference type="Proteomes" id="UP000298652">
    <property type="component" value="Chromosome 4"/>
</dbReference>
<organism evidence="12 13">
    <name type="scientific">Setaria viridis</name>
    <name type="common">Green bristlegrass</name>
    <name type="synonym">Setaria italica subsp. viridis</name>
    <dbReference type="NCBI Taxonomy" id="4556"/>
    <lineage>
        <taxon>Eukaryota</taxon>
        <taxon>Viridiplantae</taxon>
        <taxon>Streptophyta</taxon>
        <taxon>Embryophyta</taxon>
        <taxon>Tracheophyta</taxon>
        <taxon>Spermatophyta</taxon>
        <taxon>Magnoliopsida</taxon>
        <taxon>Liliopsida</taxon>
        <taxon>Poales</taxon>
        <taxon>Poaceae</taxon>
        <taxon>PACMAD clade</taxon>
        <taxon>Panicoideae</taxon>
        <taxon>Panicodae</taxon>
        <taxon>Paniceae</taxon>
        <taxon>Cenchrinae</taxon>
        <taxon>Setaria</taxon>
    </lineage>
</organism>
<protein>
    <recommendedName>
        <fullName evidence="4 11">Transcription elongation factor 1 homolog</fullName>
    </recommendedName>
</protein>
<evidence type="ECO:0000256" key="1">
    <source>
        <dbReference type="ARBA" id="ARBA00003357"/>
    </source>
</evidence>
<proteinExistence type="inferred from homology"/>
<dbReference type="FunFam" id="2.20.25.190:FF:000001">
    <property type="entry name" value="Transcription elongation factor 1 homolog"/>
    <property type="match status" value="1"/>
</dbReference>
<dbReference type="Gene3D" id="2.20.25.190">
    <property type="match status" value="1"/>
</dbReference>
<dbReference type="InterPro" id="IPR038567">
    <property type="entry name" value="T_Elf1_sf"/>
</dbReference>
<keyword evidence="8 11" id="KW-0805">Transcription regulation</keyword>
<keyword evidence="13" id="KW-1185">Reference proteome</keyword>
<comment type="function">
    <text evidence="1 11">Transcription elongation factor implicated in the maintenance of proper chromatin structure in actively transcribed regions.</text>
</comment>